<evidence type="ECO:0000313" key="2">
    <source>
        <dbReference type="Proteomes" id="UP000789901"/>
    </source>
</evidence>
<sequence>LGIIKHSEIMVEKNIYLIKLENRLVQDKVFDLLRIRNPFFIFEKAGQLELFANRAMFIGTQPVEGEDYSRTKSEAKDPLGS</sequence>
<comment type="caution">
    <text evidence="1">The sequence shown here is derived from an EMBL/GenBank/DDBJ whole genome shotgun (WGS) entry which is preliminary data.</text>
</comment>
<dbReference type="Proteomes" id="UP000789901">
    <property type="component" value="Unassembled WGS sequence"/>
</dbReference>
<feature type="non-terminal residue" evidence="1">
    <location>
        <position position="1"/>
    </location>
</feature>
<dbReference type="EMBL" id="CAJVQB010120436">
    <property type="protein sequence ID" value="CAG8853136.1"/>
    <property type="molecule type" value="Genomic_DNA"/>
</dbReference>
<keyword evidence="2" id="KW-1185">Reference proteome</keyword>
<accession>A0ABN7XFC9</accession>
<reference evidence="1 2" key="1">
    <citation type="submission" date="2021-06" db="EMBL/GenBank/DDBJ databases">
        <authorList>
            <person name="Kallberg Y."/>
            <person name="Tangrot J."/>
            <person name="Rosling A."/>
        </authorList>
    </citation>
    <scope>NUCLEOTIDE SEQUENCE [LARGE SCALE GENOMIC DNA]</scope>
    <source>
        <strain evidence="1 2">120-4 pot B 10/14</strain>
    </source>
</reference>
<protein>
    <submittedName>
        <fullName evidence="1">18335_t:CDS:1</fullName>
    </submittedName>
</protein>
<gene>
    <name evidence="1" type="ORF">GMARGA_LOCUS41957</name>
</gene>
<name>A0ABN7XFC9_GIGMA</name>
<proteinExistence type="predicted"/>
<evidence type="ECO:0000313" key="1">
    <source>
        <dbReference type="EMBL" id="CAG8853136.1"/>
    </source>
</evidence>
<organism evidence="1 2">
    <name type="scientific">Gigaspora margarita</name>
    <dbReference type="NCBI Taxonomy" id="4874"/>
    <lineage>
        <taxon>Eukaryota</taxon>
        <taxon>Fungi</taxon>
        <taxon>Fungi incertae sedis</taxon>
        <taxon>Mucoromycota</taxon>
        <taxon>Glomeromycotina</taxon>
        <taxon>Glomeromycetes</taxon>
        <taxon>Diversisporales</taxon>
        <taxon>Gigasporaceae</taxon>
        <taxon>Gigaspora</taxon>
    </lineage>
</organism>